<feature type="transmembrane region" description="Helical" evidence="9">
    <location>
        <begin position="358"/>
        <end position="377"/>
    </location>
</feature>
<evidence type="ECO:0000313" key="12">
    <source>
        <dbReference type="Proteomes" id="UP001596547"/>
    </source>
</evidence>
<feature type="transmembrane region" description="Helical" evidence="9">
    <location>
        <begin position="181"/>
        <end position="203"/>
    </location>
</feature>
<reference evidence="11 12" key="1">
    <citation type="journal article" date="2019" name="Int. J. Syst. Evol. Microbiol.">
        <title>The Global Catalogue of Microorganisms (GCM) 10K type strain sequencing project: providing services to taxonomists for standard genome sequencing and annotation.</title>
        <authorList>
            <consortium name="The Broad Institute Genomics Platform"/>
            <consortium name="The Broad Institute Genome Sequencing Center for Infectious Disease"/>
            <person name="Wu L."/>
            <person name="Ma J."/>
        </authorList>
    </citation>
    <scope>NUCLEOTIDE SEQUENCE [LARGE SCALE GENOMIC DNA]</scope>
    <source>
        <strain evidence="11 12">PSR21</strain>
    </source>
</reference>
<keyword evidence="2" id="KW-0813">Transport</keyword>
<comment type="subcellular location">
    <subcellularLocation>
        <location evidence="1">Cell membrane</location>
        <topology evidence="1">Multi-pass membrane protein</topology>
    </subcellularLocation>
</comment>
<feature type="transmembrane region" description="Helical" evidence="9">
    <location>
        <begin position="389"/>
        <end position="413"/>
    </location>
</feature>
<feature type="domain" description="Cation/H+ exchanger transmembrane" evidence="10">
    <location>
        <begin position="25"/>
        <end position="414"/>
    </location>
</feature>
<evidence type="ECO:0000313" key="11">
    <source>
        <dbReference type="EMBL" id="MFC7317711.1"/>
    </source>
</evidence>
<evidence type="ECO:0000256" key="3">
    <source>
        <dbReference type="ARBA" id="ARBA00022449"/>
    </source>
</evidence>
<keyword evidence="8 9" id="KW-0472">Membrane</keyword>
<evidence type="ECO:0000256" key="6">
    <source>
        <dbReference type="ARBA" id="ARBA00022989"/>
    </source>
</evidence>
<evidence type="ECO:0000256" key="4">
    <source>
        <dbReference type="ARBA" id="ARBA00022475"/>
    </source>
</evidence>
<dbReference type="GO" id="GO:0006811">
    <property type="term" value="P:monoatomic ion transport"/>
    <property type="evidence" value="ECO:0007669"/>
    <property type="project" value="UniProtKB-KW"/>
</dbReference>
<feature type="transmembrane region" description="Helical" evidence="9">
    <location>
        <begin position="6"/>
        <end position="24"/>
    </location>
</feature>
<name>A0ABD6AC04_9EURY</name>
<evidence type="ECO:0000256" key="9">
    <source>
        <dbReference type="SAM" id="Phobius"/>
    </source>
</evidence>
<keyword evidence="6 9" id="KW-1133">Transmembrane helix</keyword>
<keyword evidence="12" id="KW-1185">Reference proteome</keyword>
<feature type="transmembrane region" description="Helical" evidence="9">
    <location>
        <begin position="256"/>
        <end position="281"/>
    </location>
</feature>
<feature type="transmembrane region" description="Helical" evidence="9">
    <location>
        <begin position="36"/>
        <end position="54"/>
    </location>
</feature>
<dbReference type="InterPro" id="IPR006153">
    <property type="entry name" value="Cation/H_exchanger_TM"/>
</dbReference>
<gene>
    <name evidence="11" type="ORF">ACFQPE_13070</name>
</gene>
<dbReference type="AlphaFoldDB" id="A0ABD6AC04"/>
<dbReference type="GeneID" id="79315608"/>
<keyword evidence="3" id="KW-0050">Antiport</keyword>
<dbReference type="EMBL" id="JBHTBF010000002">
    <property type="protein sequence ID" value="MFC7317711.1"/>
    <property type="molecule type" value="Genomic_DNA"/>
</dbReference>
<feature type="transmembrane region" description="Helical" evidence="9">
    <location>
        <begin position="95"/>
        <end position="118"/>
    </location>
</feature>
<dbReference type="InterPro" id="IPR038770">
    <property type="entry name" value="Na+/solute_symporter_sf"/>
</dbReference>
<keyword evidence="5 9" id="KW-0812">Transmembrane</keyword>
<dbReference type="Gene3D" id="1.20.1530.20">
    <property type="match status" value="1"/>
</dbReference>
<dbReference type="Proteomes" id="UP001596547">
    <property type="component" value="Unassembled WGS sequence"/>
</dbReference>
<feature type="transmembrane region" description="Helical" evidence="9">
    <location>
        <begin position="215"/>
        <end position="236"/>
    </location>
</feature>
<organism evidence="11 12">
    <name type="scientific">Halomarina halobia</name>
    <dbReference type="NCBI Taxonomy" id="3033386"/>
    <lineage>
        <taxon>Archaea</taxon>
        <taxon>Methanobacteriati</taxon>
        <taxon>Methanobacteriota</taxon>
        <taxon>Stenosarchaea group</taxon>
        <taxon>Halobacteria</taxon>
        <taxon>Halobacteriales</taxon>
        <taxon>Natronomonadaceae</taxon>
        <taxon>Halomarina</taxon>
    </lineage>
</organism>
<evidence type="ECO:0000256" key="1">
    <source>
        <dbReference type="ARBA" id="ARBA00004651"/>
    </source>
</evidence>
<dbReference type="Pfam" id="PF00999">
    <property type="entry name" value="Na_H_Exchanger"/>
    <property type="match status" value="1"/>
</dbReference>
<keyword evidence="4" id="KW-1003">Cell membrane</keyword>
<evidence type="ECO:0000256" key="8">
    <source>
        <dbReference type="ARBA" id="ARBA00023136"/>
    </source>
</evidence>
<dbReference type="RefSeq" id="WP_276303047.1">
    <property type="nucleotide sequence ID" value="NZ_CP119992.1"/>
</dbReference>
<evidence type="ECO:0000256" key="2">
    <source>
        <dbReference type="ARBA" id="ARBA00022448"/>
    </source>
</evidence>
<feature type="transmembrane region" description="Helical" evidence="9">
    <location>
        <begin position="302"/>
        <end position="322"/>
    </location>
</feature>
<dbReference type="GO" id="GO:0015297">
    <property type="term" value="F:antiporter activity"/>
    <property type="evidence" value="ECO:0007669"/>
    <property type="project" value="UniProtKB-KW"/>
</dbReference>
<sequence length="419" mass="43831">MALAQYDLVLVLVGLVVLGVVLLPQRVAERPVSLPILALAFGAVVFSLPLGLPAPDPIEYGDAAERLAELGVIVALMGAGLKIDRPVSWPAWSSAVRLLAVTMPLTIAAAAVLGWGVLGFAVPTAMLLGAVVAPTDPVLASEVQVKDPGEGYEDEPTPEQAGMGHEVRFALTTEAGLNDGLAFPFTYLAILFALVGLAPGNWAGEWAIVYVGYKILVGFLMGAAAGYVVARLVFATQAETRLGISLAGLEALAATLLVYGLTELVGGYGFIAVFVAAVVIRDYERGHEYDDALHAAAEMTEYVVMVAVMVLFGGALATGLLDPLTVEAALIGLALVFLVRPLAGAVGLLGFDRDPRERAAIAFFGIRGIGSFYYLAYGLNQAPFPDADSLWALVGFVVLVSVVVHGITATPVMNRLETE</sequence>
<dbReference type="PANTHER" id="PTHR32507:SF8">
    <property type="entry name" value="CNH1P"/>
    <property type="match status" value="1"/>
</dbReference>
<dbReference type="PANTHER" id="PTHR32507">
    <property type="entry name" value="NA(+)/H(+) ANTIPORTER 1"/>
    <property type="match status" value="1"/>
</dbReference>
<feature type="transmembrane region" description="Helical" evidence="9">
    <location>
        <begin position="328"/>
        <end position="351"/>
    </location>
</feature>
<evidence type="ECO:0000256" key="5">
    <source>
        <dbReference type="ARBA" id="ARBA00022692"/>
    </source>
</evidence>
<keyword evidence="7" id="KW-0406">Ion transport</keyword>
<comment type="caution">
    <text evidence="11">The sequence shown here is derived from an EMBL/GenBank/DDBJ whole genome shotgun (WGS) entry which is preliminary data.</text>
</comment>
<dbReference type="GO" id="GO:0005886">
    <property type="term" value="C:plasma membrane"/>
    <property type="evidence" value="ECO:0007669"/>
    <property type="project" value="UniProtKB-SubCell"/>
</dbReference>
<proteinExistence type="predicted"/>
<evidence type="ECO:0000259" key="10">
    <source>
        <dbReference type="Pfam" id="PF00999"/>
    </source>
</evidence>
<accession>A0ABD6AC04</accession>
<protein>
    <submittedName>
        <fullName evidence="11">Cation:proton antiporter</fullName>
    </submittedName>
</protein>
<evidence type="ECO:0000256" key="7">
    <source>
        <dbReference type="ARBA" id="ARBA00023065"/>
    </source>
</evidence>